<reference evidence="1" key="1">
    <citation type="submission" date="2023-04" db="EMBL/GenBank/DDBJ databases">
        <title>A chromosome-level genome assembly of the parasitoid wasp Eretmocerus hayati.</title>
        <authorList>
            <person name="Zhong Y."/>
            <person name="Liu S."/>
            <person name="Liu Y."/>
        </authorList>
    </citation>
    <scope>NUCLEOTIDE SEQUENCE</scope>
    <source>
        <strain evidence="1">ZJU_SS_LIU_2023</strain>
    </source>
</reference>
<keyword evidence="2" id="KW-1185">Reference proteome</keyword>
<dbReference type="EMBL" id="CM056743">
    <property type="protein sequence ID" value="KAJ8670644.1"/>
    <property type="molecule type" value="Genomic_DNA"/>
</dbReference>
<evidence type="ECO:0000313" key="2">
    <source>
        <dbReference type="Proteomes" id="UP001239111"/>
    </source>
</evidence>
<organism evidence="1 2">
    <name type="scientific">Eretmocerus hayati</name>
    <dbReference type="NCBI Taxonomy" id="131215"/>
    <lineage>
        <taxon>Eukaryota</taxon>
        <taxon>Metazoa</taxon>
        <taxon>Ecdysozoa</taxon>
        <taxon>Arthropoda</taxon>
        <taxon>Hexapoda</taxon>
        <taxon>Insecta</taxon>
        <taxon>Pterygota</taxon>
        <taxon>Neoptera</taxon>
        <taxon>Endopterygota</taxon>
        <taxon>Hymenoptera</taxon>
        <taxon>Apocrita</taxon>
        <taxon>Proctotrupomorpha</taxon>
        <taxon>Chalcidoidea</taxon>
        <taxon>Aphelinidae</taxon>
        <taxon>Aphelininae</taxon>
        <taxon>Eretmocerus</taxon>
    </lineage>
</organism>
<name>A0ACC2NHD5_9HYME</name>
<comment type="caution">
    <text evidence="1">The sequence shown here is derived from an EMBL/GenBank/DDBJ whole genome shotgun (WGS) entry which is preliminary data.</text>
</comment>
<proteinExistence type="predicted"/>
<evidence type="ECO:0000313" key="1">
    <source>
        <dbReference type="EMBL" id="KAJ8670644.1"/>
    </source>
</evidence>
<dbReference type="Proteomes" id="UP001239111">
    <property type="component" value="Chromosome 3"/>
</dbReference>
<gene>
    <name evidence="1" type="ORF">QAD02_001903</name>
</gene>
<protein>
    <submittedName>
        <fullName evidence="1">Uncharacterized protein</fullName>
    </submittedName>
</protein>
<accession>A0ACC2NHD5</accession>
<sequence length="926" mass="106040">METNSDQRARRKRRSENNKMFLQPNFNKNDVSSTTLWRWSKIRKLDCRSNGDDGVQDQRAQQDTLLPMNGPRVIELSQKSHDSSGCRSDGDCGAQDQRAQQDNDLSIDGPTVIKHSQKADDPSEHSAVQDGWNVSDSELIEPPYASSRELDGIREESPDNTSIRHASSFNYSGDDEYSVTSSISQVSSDHNEPKEKPPRSAEPITPRVEKTDDTVMFPQSGVTVHEVGTTLVALGLRHHFSYEATTDIANFIKLLSGDAFNYESLFNKYYMEKHYNSDKFFILKYHFYCQNCERKVVHETSKDAMTPIRVVCQGCDFEQDVTFKNLNYFISIDLRYQFSQLLQCPKIRAKIIEASDIAKEKAKLGNAPMSSASHGDLYRNLPYDDPRHIIATNVNTDGAPVAENSVLSMWPVTLRINELSTPESVCHTMVSGMMVIDHEPSHDLLDLYLDTVLVENMESLSEDGITHEEGDEKYEFLVFVNQINVDTKARPVIQNRKQYNAKHGCSWCYHEGKYISGCTRFPHIEPCPHIRTKASHQKDVEEALQTGKLCRGVLGPSSIMKLKNFDPVWGFTFDDLHGGYLGITKQSWDNWTSTSCPCYIQPTQRTAINNIIINTEFPSDIERDLRPFKKRVKHKGSEWRSWLMFLSPVCLQDILPEKYLEHHCLAVRSFYLLSQDEVSDDDCFKCHEDINEYVEKAQALYGEKYMNFNPHSGLHIALSVKKGGPLWGSSTFPPESFMHQLRLKKTSPKSVGKQIVNRYLQGNHLRWTIYPNLDPIKNSTVFLGKVMFRNHYARNGLNNLQLTSPKIVEDRIIYNRCVHAGIIYTSIHYSENVKKNDCVVQLDNETIVRILYFYLERGVCFFKAQEIASTKIKIGEVDLPHIYKLQGVFNQEICLEINRIKKKCVLMHVKERGEYVAVLPNKLNNT</sequence>